<evidence type="ECO:0000313" key="1">
    <source>
        <dbReference type="EMBL" id="CAL1608195.1"/>
    </source>
</evidence>
<keyword evidence="2" id="KW-1185">Reference proteome</keyword>
<dbReference type="Proteomes" id="UP001497482">
    <property type="component" value="Chromosome 6"/>
</dbReference>
<protein>
    <submittedName>
        <fullName evidence="1">Uncharacterized protein</fullName>
    </submittedName>
</protein>
<sequence length="89" mass="10506">MFMRVSRCCLVWLIKPVELRRLQERVRELEAERAQLHQEREAGPSLRGQVDNPGTTERVIYLPRERKCPMFRGTHGIGIDDWVEESRST</sequence>
<organism evidence="1 2">
    <name type="scientific">Knipowitschia caucasica</name>
    <name type="common">Caucasian dwarf goby</name>
    <name type="synonym">Pomatoschistus caucasicus</name>
    <dbReference type="NCBI Taxonomy" id="637954"/>
    <lineage>
        <taxon>Eukaryota</taxon>
        <taxon>Metazoa</taxon>
        <taxon>Chordata</taxon>
        <taxon>Craniata</taxon>
        <taxon>Vertebrata</taxon>
        <taxon>Euteleostomi</taxon>
        <taxon>Actinopterygii</taxon>
        <taxon>Neopterygii</taxon>
        <taxon>Teleostei</taxon>
        <taxon>Neoteleostei</taxon>
        <taxon>Acanthomorphata</taxon>
        <taxon>Gobiaria</taxon>
        <taxon>Gobiiformes</taxon>
        <taxon>Gobioidei</taxon>
        <taxon>Gobiidae</taxon>
        <taxon>Gobiinae</taxon>
        <taxon>Knipowitschia</taxon>
    </lineage>
</organism>
<gene>
    <name evidence="1" type="ORF">KC01_LOCUS35168</name>
</gene>
<proteinExistence type="predicted"/>
<name>A0AAV2M4L4_KNICA</name>
<accession>A0AAV2M4L4</accession>
<dbReference type="EMBL" id="OZ035828">
    <property type="protein sequence ID" value="CAL1608195.1"/>
    <property type="molecule type" value="Genomic_DNA"/>
</dbReference>
<dbReference type="AlphaFoldDB" id="A0AAV2M4L4"/>
<reference evidence="1 2" key="1">
    <citation type="submission" date="2024-04" db="EMBL/GenBank/DDBJ databases">
        <authorList>
            <person name="Waldvogel A.-M."/>
            <person name="Schoenle A."/>
        </authorList>
    </citation>
    <scope>NUCLEOTIDE SEQUENCE [LARGE SCALE GENOMIC DNA]</scope>
</reference>
<evidence type="ECO:0000313" key="2">
    <source>
        <dbReference type="Proteomes" id="UP001497482"/>
    </source>
</evidence>